<evidence type="ECO:0000313" key="1">
    <source>
        <dbReference type="EMBL" id="KAI3828505.1"/>
    </source>
</evidence>
<dbReference type="Proteomes" id="UP001056120">
    <property type="component" value="Linkage Group LG01"/>
</dbReference>
<accession>A0ACB9K8G6</accession>
<gene>
    <name evidence="1" type="ORF">L1987_02606</name>
</gene>
<name>A0ACB9K8G6_9ASTR</name>
<proteinExistence type="predicted"/>
<organism evidence="1 2">
    <name type="scientific">Smallanthus sonchifolius</name>
    <dbReference type="NCBI Taxonomy" id="185202"/>
    <lineage>
        <taxon>Eukaryota</taxon>
        <taxon>Viridiplantae</taxon>
        <taxon>Streptophyta</taxon>
        <taxon>Embryophyta</taxon>
        <taxon>Tracheophyta</taxon>
        <taxon>Spermatophyta</taxon>
        <taxon>Magnoliopsida</taxon>
        <taxon>eudicotyledons</taxon>
        <taxon>Gunneridae</taxon>
        <taxon>Pentapetalae</taxon>
        <taxon>asterids</taxon>
        <taxon>campanulids</taxon>
        <taxon>Asterales</taxon>
        <taxon>Asteraceae</taxon>
        <taxon>Asteroideae</taxon>
        <taxon>Heliantheae alliance</taxon>
        <taxon>Millerieae</taxon>
        <taxon>Smallanthus</taxon>
    </lineage>
</organism>
<dbReference type="EMBL" id="CM042018">
    <property type="protein sequence ID" value="KAI3828505.1"/>
    <property type="molecule type" value="Genomic_DNA"/>
</dbReference>
<reference evidence="2" key="1">
    <citation type="journal article" date="2022" name="Mol. Ecol. Resour.">
        <title>The genomes of chicory, endive, great burdock and yacon provide insights into Asteraceae palaeo-polyploidization history and plant inulin production.</title>
        <authorList>
            <person name="Fan W."/>
            <person name="Wang S."/>
            <person name="Wang H."/>
            <person name="Wang A."/>
            <person name="Jiang F."/>
            <person name="Liu H."/>
            <person name="Zhao H."/>
            <person name="Xu D."/>
            <person name="Zhang Y."/>
        </authorList>
    </citation>
    <scope>NUCLEOTIDE SEQUENCE [LARGE SCALE GENOMIC DNA]</scope>
    <source>
        <strain evidence="2">cv. Yunnan</strain>
    </source>
</reference>
<sequence>MVVEKSTNSYIIRTGKKTRPIHVGPTQMSSRKCRKNSLKLAQPEAVFDTVRDIHDLAGQRRPLADLLMF</sequence>
<keyword evidence="2" id="KW-1185">Reference proteome</keyword>
<evidence type="ECO:0000313" key="2">
    <source>
        <dbReference type="Proteomes" id="UP001056120"/>
    </source>
</evidence>
<comment type="caution">
    <text evidence="1">The sequence shown here is derived from an EMBL/GenBank/DDBJ whole genome shotgun (WGS) entry which is preliminary data.</text>
</comment>
<protein>
    <submittedName>
        <fullName evidence="1">Uncharacterized protein</fullName>
    </submittedName>
</protein>
<reference evidence="1 2" key="2">
    <citation type="journal article" date="2022" name="Mol. Ecol. Resour.">
        <title>The genomes of chicory, endive, great burdock and yacon provide insights into Asteraceae paleo-polyploidization history and plant inulin production.</title>
        <authorList>
            <person name="Fan W."/>
            <person name="Wang S."/>
            <person name="Wang H."/>
            <person name="Wang A."/>
            <person name="Jiang F."/>
            <person name="Liu H."/>
            <person name="Zhao H."/>
            <person name="Xu D."/>
            <person name="Zhang Y."/>
        </authorList>
    </citation>
    <scope>NUCLEOTIDE SEQUENCE [LARGE SCALE GENOMIC DNA]</scope>
    <source>
        <strain evidence="2">cv. Yunnan</strain>
        <tissue evidence="1">Leaves</tissue>
    </source>
</reference>